<reference evidence="1 2" key="1">
    <citation type="submission" date="2023-07" db="EMBL/GenBank/DDBJ databases">
        <title>Sorghum-associated microbial communities from plants grown in Nebraska, USA.</title>
        <authorList>
            <person name="Schachtman D."/>
        </authorList>
    </citation>
    <scope>NUCLEOTIDE SEQUENCE [LARGE SCALE GENOMIC DNA]</scope>
    <source>
        <strain evidence="1 2">4249</strain>
    </source>
</reference>
<dbReference type="InterPro" id="IPR036409">
    <property type="entry name" value="Aldolase_II/adducin_N_sf"/>
</dbReference>
<evidence type="ECO:0000313" key="2">
    <source>
        <dbReference type="Proteomes" id="UP001265700"/>
    </source>
</evidence>
<dbReference type="Proteomes" id="UP001265700">
    <property type="component" value="Unassembled WGS sequence"/>
</dbReference>
<name>A0ABU1WS98_9BURK</name>
<evidence type="ECO:0000313" key="1">
    <source>
        <dbReference type="EMBL" id="MDR7151831.1"/>
    </source>
</evidence>
<keyword evidence="2" id="KW-1185">Reference proteome</keyword>
<dbReference type="SUPFAM" id="SSF53639">
    <property type="entry name" value="AraD/HMP-PK domain-like"/>
    <property type="match status" value="1"/>
</dbReference>
<accession>A0ABU1WS98</accession>
<evidence type="ECO:0008006" key="3">
    <source>
        <dbReference type="Google" id="ProtNLM"/>
    </source>
</evidence>
<organism evidence="1 2">
    <name type="scientific">Hydrogenophaga palleronii</name>
    <dbReference type="NCBI Taxonomy" id="65655"/>
    <lineage>
        <taxon>Bacteria</taxon>
        <taxon>Pseudomonadati</taxon>
        <taxon>Pseudomonadota</taxon>
        <taxon>Betaproteobacteria</taxon>
        <taxon>Burkholderiales</taxon>
        <taxon>Comamonadaceae</taxon>
        <taxon>Hydrogenophaga</taxon>
    </lineage>
</organism>
<gene>
    <name evidence="1" type="ORF">J2W49_003807</name>
</gene>
<proteinExistence type="predicted"/>
<comment type="caution">
    <text evidence="1">The sequence shown here is derived from an EMBL/GenBank/DDBJ whole genome shotgun (WGS) entry which is preliminary data.</text>
</comment>
<sequence>MSDAMGIEQDLSAQWPGVRDRLQVKGLLDGEGASLSLRIPGTEAMWFGLASDSAPQRLVWRAAPREAEAHGATYITRSDVGAIAVGGGAFGRCLADFGGAMPQVFDEQARHLGPMGPPSAGVGDVPAVLRQGGNALLLRGRPVCLGMTALRLALNAELFEKCAKAYVLAVAGNGRVRPLPWIVRLVANRRLAKDRQRAAVRFVQGLLPEESNGY</sequence>
<dbReference type="EMBL" id="JAVDWU010000009">
    <property type="protein sequence ID" value="MDR7151831.1"/>
    <property type="molecule type" value="Genomic_DNA"/>
</dbReference>
<protein>
    <recommendedName>
        <fullName evidence="3">Ribulose-5-phosphate 4-epimerase/fuculose-1-phosphate aldolase</fullName>
    </recommendedName>
</protein>